<accession>A0A511UUF6</accession>
<proteinExistence type="predicted"/>
<dbReference type="EMBL" id="BJXW01000007">
    <property type="protein sequence ID" value="GEN30220.1"/>
    <property type="molecule type" value="Genomic_DNA"/>
</dbReference>
<keyword evidence="3" id="KW-1185">Reference proteome</keyword>
<feature type="transmembrane region" description="Helical" evidence="1">
    <location>
        <begin position="74"/>
        <end position="97"/>
    </location>
</feature>
<comment type="caution">
    <text evidence="2">The sequence shown here is derived from an EMBL/GenBank/DDBJ whole genome shotgun (WGS) entry which is preliminary data.</text>
</comment>
<sequence length="113" mass="12632">MYALSLTTIYQTFRRLWEQRGAEIKLFQTIGWDKQFVRHYFLKEILIWAGGSAVLGMLVSMGTMLLLFDLTLTIVLLQSAGLVLIISIAITFSLYTLSKMNVKGGTIDAHGAS</sequence>
<keyword evidence="1" id="KW-1133">Transmembrane helix</keyword>
<evidence type="ECO:0008006" key="4">
    <source>
        <dbReference type="Google" id="ProtNLM"/>
    </source>
</evidence>
<evidence type="ECO:0000313" key="2">
    <source>
        <dbReference type="EMBL" id="GEN30220.1"/>
    </source>
</evidence>
<dbReference type="AlphaFoldDB" id="A0A511UUF6"/>
<reference evidence="2 3" key="1">
    <citation type="submission" date="2019-07" db="EMBL/GenBank/DDBJ databases">
        <title>Whole genome shotgun sequence of Cerasibacillus quisquiliarum NBRC 102429.</title>
        <authorList>
            <person name="Hosoyama A."/>
            <person name="Uohara A."/>
            <person name="Ohji S."/>
            <person name="Ichikawa N."/>
        </authorList>
    </citation>
    <scope>NUCLEOTIDE SEQUENCE [LARGE SCALE GENOMIC DNA]</scope>
    <source>
        <strain evidence="2 3">NBRC 102429</strain>
    </source>
</reference>
<keyword evidence="1" id="KW-0812">Transmembrane</keyword>
<dbReference type="Proteomes" id="UP000321491">
    <property type="component" value="Unassembled WGS sequence"/>
</dbReference>
<keyword evidence="1" id="KW-0472">Membrane</keyword>
<name>A0A511UUF6_9BACI</name>
<evidence type="ECO:0000313" key="3">
    <source>
        <dbReference type="Proteomes" id="UP000321491"/>
    </source>
</evidence>
<protein>
    <recommendedName>
        <fullName evidence="4">ABC3 transporter permease protein domain-containing protein</fullName>
    </recommendedName>
</protein>
<gene>
    <name evidence="2" type="ORF">CQU01_04580</name>
</gene>
<evidence type="ECO:0000256" key="1">
    <source>
        <dbReference type="SAM" id="Phobius"/>
    </source>
</evidence>
<organism evidence="2 3">
    <name type="scientific">Cerasibacillus quisquiliarum</name>
    <dbReference type="NCBI Taxonomy" id="227865"/>
    <lineage>
        <taxon>Bacteria</taxon>
        <taxon>Bacillati</taxon>
        <taxon>Bacillota</taxon>
        <taxon>Bacilli</taxon>
        <taxon>Bacillales</taxon>
        <taxon>Bacillaceae</taxon>
        <taxon>Cerasibacillus</taxon>
    </lineage>
</organism>
<feature type="transmembrane region" description="Helical" evidence="1">
    <location>
        <begin position="45"/>
        <end position="68"/>
    </location>
</feature>